<dbReference type="SUPFAM" id="SSF50156">
    <property type="entry name" value="PDZ domain-like"/>
    <property type="match status" value="1"/>
</dbReference>
<dbReference type="AlphaFoldDB" id="A0A4R6FUL1"/>
<comment type="caution">
    <text evidence="3">The sequence shown here is derived from an EMBL/GenBank/DDBJ whole genome shotgun (WGS) entry which is preliminary data.</text>
</comment>
<dbReference type="InterPro" id="IPR001478">
    <property type="entry name" value="PDZ"/>
</dbReference>
<dbReference type="InterPro" id="IPR036034">
    <property type="entry name" value="PDZ_sf"/>
</dbReference>
<dbReference type="Gene3D" id="2.30.42.10">
    <property type="match status" value="1"/>
</dbReference>
<evidence type="ECO:0000259" key="2">
    <source>
        <dbReference type="PROSITE" id="PS50106"/>
    </source>
</evidence>
<dbReference type="Proteomes" id="UP000295493">
    <property type="component" value="Unassembled WGS sequence"/>
</dbReference>
<sequence>MIVRFALATAVLLSSTSTFAQQRSKPQPVPIVNTIPDARDTAYPGTITVNIDATNLDQRIFEVEETIPVAKAGKMTLLYPSWLPGHHSPRGQIEKLAGLRVTADGKLLPWVRDTVDVTAFHIDVPAGAREIKATFQFLSATSPDQGRVVVGPDIMNLQFQSMTLYPAGYFARDIPIHATVRYPDGWTAVSALPATKQGNSYVYQTTDYQTLVDSPVFAGRYYKEYPLSDKVDLNVFADNAKEIEASPEQIAAHKRLVEQAVKLFGAQHYDHYEFLLALSDEMGGIGLEHHRSSENNPGPGYFTKWDEGAGGRNLLPHEFTHSWNGKFRRGADLWTPDYRMPMRDSLLWVYEGQTQFWGYVLGNRSGLYTKQQTLDAYARIAAYYDSMAGRKWRALVDTTNDPIISHRMPIGWRDYQRSEDYYNEGLLMWMKVDAMLRDQSGGKKSLDDFARAFFGMRDGDWGELTYTMQDVADTLNTIQPYDWMGFLKKWVYDLHPDGVTAGLEQNGYKLVYTDQKSDLDKERTKKGNADLSYSIGLALSSDGDINAVAWNSPAFEQGLDIADKVVAVNGEDYSADAIEKAVSEAKGTNKPIKLLIKGDGKYREIAIDYHGGLRYPHLEKIGTGTTGLDRLLEAK</sequence>
<name>A0A4R6FUL1_9SPHN</name>
<dbReference type="InterPro" id="IPR007963">
    <property type="entry name" value="Peptidase_M61_catalytic"/>
</dbReference>
<dbReference type="PIRSF" id="PIRSF016493">
    <property type="entry name" value="Glycyl_aminpptds"/>
    <property type="match status" value="1"/>
</dbReference>
<keyword evidence="3" id="KW-0378">Hydrolase</keyword>
<dbReference type="Pfam" id="PF05299">
    <property type="entry name" value="Peptidase_M61"/>
    <property type="match status" value="1"/>
</dbReference>
<evidence type="ECO:0000313" key="3">
    <source>
        <dbReference type="EMBL" id="TDN85556.1"/>
    </source>
</evidence>
<feature type="signal peptide" evidence="1">
    <location>
        <begin position="1"/>
        <end position="20"/>
    </location>
</feature>
<protein>
    <submittedName>
        <fullName evidence="3">Glycyl aminopeptidase</fullName>
    </submittedName>
</protein>
<gene>
    <name evidence="3" type="ORF">EV664_102263</name>
</gene>
<keyword evidence="3" id="KW-0031">Aminopeptidase</keyword>
<proteinExistence type="predicted"/>
<dbReference type="Gene3D" id="1.10.390.10">
    <property type="entry name" value="Neutral Protease Domain 2"/>
    <property type="match status" value="1"/>
</dbReference>
<evidence type="ECO:0000313" key="4">
    <source>
        <dbReference type="Proteomes" id="UP000295493"/>
    </source>
</evidence>
<organism evidence="3 4">
    <name type="scientific">Stakelama pacifica</name>
    <dbReference type="NCBI Taxonomy" id="517720"/>
    <lineage>
        <taxon>Bacteria</taxon>
        <taxon>Pseudomonadati</taxon>
        <taxon>Pseudomonadota</taxon>
        <taxon>Alphaproteobacteria</taxon>
        <taxon>Sphingomonadales</taxon>
        <taxon>Sphingomonadaceae</taxon>
        <taxon>Stakelama</taxon>
    </lineage>
</organism>
<accession>A0A4R6FUL1</accession>
<reference evidence="3 4" key="1">
    <citation type="submission" date="2019-03" db="EMBL/GenBank/DDBJ databases">
        <title>Genomic Encyclopedia of Type Strains, Phase IV (KMG-IV): sequencing the most valuable type-strain genomes for metagenomic binning, comparative biology and taxonomic classification.</title>
        <authorList>
            <person name="Goeker M."/>
        </authorList>
    </citation>
    <scope>NUCLEOTIDE SEQUENCE [LARGE SCALE GENOMIC DNA]</scope>
    <source>
        <strain evidence="3 4">DSM 25059</strain>
    </source>
</reference>
<dbReference type="InterPro" id="IPR040756">
    <property type="entry name" value="Peptidase_M61_N"/>
</dbReference>
<feature type="domain" description="PDZ" evidence="2">
    <location>
        <begin position="518"/>
        <end position="600"/>
    </location>
</feature>
<dbReference type="PROSITE" id="PS50106">
    <property type="entry name" value="PDZ"/>
    <property type="match status" value="1"/>
</dbReference>
<keyword evidence="3" id="KW-0645">Protease</keyword>
<dbReference type="InterPro" id="IPR027268">
    <property type="entry name" value="Peptidase_M4/M1_CTD_sf"/>
</dbReference>
<evidence type="ECO:0000256" key="1">
    <source>
        <dbReference type="SAM" id="SignalP"/>
    </source>
</evidence>
<dbReference type="Pfam" id="PF17899">
    <property type="entry name" value="Peptidase_M61_N"/>
    <property type="match status" value="1"/>
</dbReference>
<dbReference type="GO" id="GO:0004177">
    <property type="term" value="F:aminopeptidase activity"/>
    <property type="evidence" value="ECO:0007669"/>
    <property type="project" value="UniProtKB-KW"/>
</dbReference>
<dbReference type="InterPro" id="IPR024191">
    <property type="entry name" value="Peptidase_M61"/>
</dbReference>
<feature type="chain" id="PRO_5021011276" evidence="1">
    <location>
        <begin position="21"/>
        <end position="635"/>
    </location>
</feature>
<dbReference type="EMBL" id="SNWD01000002">
    <property type="protein sequence ID" value="TDN85556.1"/>
    <property type="molecule type" value="Genomic_DNA"/>
</dbReference>
<dbReference type="Gene3D" id="2.60.40.3650">
    <property type="match status" value="1"/>
</dbReference>
<keyword evidence="1" id="KW-0732">Signal</keyword>
<keyword evidence="4" id="KW-1185">Reference proteome</keyword>